<proteinExistence type="predicted"/>
<reference evidence="3 4" key="1">
    <citation type="submission" date="2024-04" db="EMBL/GenBank/DDBJ databases">
        <title>Tritrichomonas musculus Genome.</title>
        <authorList>
            <person name="Alves-Ferreira E."/>
            <person name="Grigg M."/>
            <person name="Lorenzi H."/>
            <person name="Galac M."/>
        </authorList>
    </citation>
    <scope>NUCLEOTIDE SEQUENCE [LARGE SCALE GENOMIC DNA]</scope>
    <source>
        <strain evidence="3 4">EAF2021</strain>
    </source>
</reference>
<dbReference type="InterPro" id="IPR001948">
    <property type="entry name" value="Peptidase_M18"/>
</dbReference>
<dbReference type="PANTHER" id="PTHR28570">
    <property type="entry name" value="ASPARTYL AMINOPEPTIDASE"/>
    <property type="match status" value="1"/>
</dbReference>
<dbReference type="EC" id="3.4.11.21" evidence="2"/>
<dbReference type="Proteomes" id="UP001470230">
    <property type="component" value="Unassembled WGS sequence"/>
</dbReference>
<gene>
    <name evidence="3" type="ORF">M9Y10_002264</name>
</gene>
<evidence type="ECO:0000256" key="2">
    <source>
        <dbReference type="ARBA" id="ARBA00011965"/>
    </source>
</evidence>
<organism evidence="3 4">
    <name type="scientific">Tritrichomonas musculus</name>
    <dbReference type="NCBI Taxonomy" id="1915356"/>
    <lineage>
        <taxon>Eukaryota</taxon>
        <taxon>Metamonada</taxon>
        <taxon>Parabasalia</taxon>
        <taxon>Tritrichomonadida</taxon>
        <taxon>Tritrichomonadidae</taxon>
        <taxon>Tritrichomonas</taxon>
    </lineage>
</organism>
<comment type="catalytic activity">
    <reaction evidence="1">
        <text>Release of an N-terminal aspartate or glutamate from a peptide, with a preference for aspartate.</text>
        <dbReference type="EC" id="3.4.11.21"/>
    </reaction>
</comment>
<name>A0ABR2LAB0_9EUKA</name>
<keyword evidence="4" id="KW-1185">Reference proteome</keyword>
<dbReference type="SUPFAM" id="SSF53187">
    <property type="entry name" value="Zn-dependent exopeptidases"/>
    <property type="match status" value="1"/>
</dbReference>
<dbReference type="Pfam" id="PF02127">
    <property type="entry name" value="Peptidase_M18"/>
    <property type="match status" value="1"/>
</dbReference>
<comment type="caution">
    <text evidence="3">The sequence shown here is derived from an EMBL/GenBank/DDBJ whole genome shotgun (WGS) entry which is preliminary data.</text>
</comment>
<sequence>MSKQKDNMDLVDEMIDFLRKSPTKYHFVSSATRLFKKNKFQELELIEGEKLNIPKKGFLIINRSMIIAFELGSTDKSVIITSSIDGKVIKIDDSDNTDENGIIQCKIDTEGESAECKSELLNAYEYRLAGEILIERNSASRQYLFESDKPIGIVENNLAILSLPDTSIQSYLEFTHSIPYQKLNLIEKNLYLIPNSQTPDNILIGPSKSIINLSNLSSYGASFMALKAFLSSAGKGSYNKFIAIIPNEAAVTSSSIISHVNLILSSKKTSVNEESLIFNIGGIESLWASHFPCSINTKYLSKGIVIQNCHQNKVILDKLAVFGIPTIFADDQQIEYSINQDQLLIFNGILPIKISLPLFNHKTLHETASVSDIYNFYNSLYEICLI</sequence>
<dbReference type="PANTHER" id="PTHR28570:SF3">
    <property type="entry name" value="ASPARTYL AMINOPEPTIDASE"/>
    <property type="match status" value="1"/>
</dbReference>
<accession>A0ABR2LAB0</accession>
<protein>
    <recommendedName>
        <fullName evidence="2">aspartyl aminopeptidase</fullName>
        <ecNumber evidence="2">3.4.11.21</ecNumber>
    </recommendedName>
</protein>
<dbReference type="Gene3D" id="3.40.630.10">
    <property type="entry name" value="Zn peptidases"/>
    <property type="match status" value="1"/>
</dbReference>
<dbReference type="EMBL" id="JAPFFF010000001">
    <property type="protein sequence ID" value="KAK8899941.1"/>
    <property type="molecule type" value="Genomic_DNA"/>
</dbReference>
<evidence type="ECO:0000256" key="1">
    <source>
        <dbReference type="ARBA" id="ARBA00001335"/>
    </source>
</evidence>
<evidence type="ECO:0000313" key="3">
    <source>
        <dbReference type="EMBL" id="KAK8899941.1"/>
    </source>
</evidence>
<evidence type="ECO:0000313" key="4">
    <source>
        <dbReference type="Proteomes" id="UP001470230"/>
    </source>
</evidence>